<feature type="active site" evidence="4">
    <location>
        <position position="179"/>
    </location>
</feature>
<feature type="active site" evidence="4">
    <location>
        <position position="155"/>
    </location>
</feature>
<name>A0A8J8PFB6_9ARCH</name>
<organism evidence="7 8">
    <name type="scientific">Candidatus Methanomassiliicoccus intestinalis</name>
    <dbReference type="NCBI Taxonomy" id="1406512"/>
    <lineage>
        <taxon>Archaea</taxon>
        <taxon>Methanobacteriati</taxon>
        <taxon>Thermoplasmatota</taxon>
        <taxon>Thermoplasmata</taxon>
        <taxon>Methanomassiliicoccales</taxon>
        <taxon>Methanomassiliicoccaceae</taxon>
        <taxon>Methanomassiliicoccus</taxon>
    </lineage>
</organism>
<feature type="active site" description="O-(3'-phospho-DNA)-tyrosine intermediate" evidence="4">
    <location>
        <position position="283"/>
    </location>
</feature>
<evidence type="ECO:0000313" key="7">
    <source>
        <dbReference type="EMBL" id="TQS82574.1"/>
    </source>
</evidence>
<accession>A0A8J8PFB6</accession>
<keyword evidence="3 4" id="KW-0233">DNA recombination</keyword>
<dbReference type="EMBL" id="LVVT01000016">
    <property type="protein sequence ID" value="TQS82574.1"/>
    <property type="molecule type" value="Genomic_DNA"/>
</dbReference>
<dbReference type="InterPro" id="IPR013762">
    <property type="entry name" value="Integrase-like_cat_sf"/>
</dbReference>
<comment type="caution">
    <text evidence="7">The sequence shown here is derived from an EMBL/GenBank/DDBJ whole genome shotgun (WGS) entry which is preliminary data.</text>
</comment>
<dbReference type="InterPro" id="IPR010998">
    <property type="entry name" value="Integrase_recombinase_N"/>
</dbReference>
<dbReference type="InterPro" id="IPR044068">
    <property type="entry name" value="CB"/>
</dbReference>
<dbReference type="InterPro" id="IPR004107">
    <property type="entry name" value="Integrase_SAM-like_N"/>
</dbReference>
<comment type="similarity">
    <text evidence="4">Belongs to the 'phage' integrase family. XerA subfamily.</text>
</comment>
<feature type="active site" evidence="4">
    <location>
        <position position="248"/>
    </location>
</feature>
<evidence type="ECO:0000259" key="5">
    <source>
        <dbReference type="PROSITE" id="PS51898"/>
    </source>
</evidence>
<protein>
    <recommendedName>
        <fullName evidence="4">Tyrosine recombinase XerA</fullName>
    </recommendedName>
</protein>
<dbReference type="GO" id="GO:0006313">
    <property type="term" value="P:DNA transposition"/>
    <property type="evidence" value="ECO:0007669"/>
    <property type="project" value="UniProtKB-UniRule"/>
</dbReference>
<gene>
    <name evidence="4" type="primary">xerA</name>
    <name evidence="7" type="ORF">A3207_08920</name>
</gene>
<dbReference type="InterPro" id="IPR011010">
    <property type="entry name" value="DNA_brk_join_enz"/>
</dbReference>
<keyword evidence="4" id="KW-0963">Cytoplasm</keyword>
<keyword evidence="1 4" id="KW-0229">DNA integration</keyword>
<feature type="active site" evidence="4">
    <location>
        <position position="251"/>
    </location>
</feature>
<dbReference type="PANTHER" id="PTHR30349:SF81">
    <property type="entry name" value="TYROSINE RECOMBINASE XERC"/>
    <property type="match status" value="1"/>
</dbReference>
<dbReference type="Pfam" id="PF02899">
    <property type="entry name" value="Phage_int_SAM_1"/>
    <property type="match status" value="1"/>
</dbReference>
<dbReference type="Proteomes" id="UP000752814">
    <property type="component" value="Unassembled WGS sequence"/>
</dbReference>
<dbReference type="PANTHER" id="PTHR30349">
    <property type="entry name" value="PHAGE INTEGRASE-RELATED"/>
    <property type="match status" value="1"/>
</dbReference>
<proteinExistence type="inferred from homology"/>
<dbReference type="Pfam" id="PF00589">
    <property type="entry name" value="Phage_integrase"/>
    <property type="match status" value="1"/>
</dbReference>
<dbReference type="GO" id="GO:0009037">
    <property type="term" value="F:tyrosine-based site-specific recombinase activity"/>
    <property type="evidence" value="ECO:0007669"/>
    <property type="project" value="UniProtKB-UniRule"/>
</dbReference>
<dbReference type="SUPFAM" id="SSF56349">
    <property type="entry name" value="DNA breaking-rejoining enzymes"/>
    <property type="match status" value="1"/>
</dbReference>
<evidence type="ECO:0000313" key="8">
    <source>
        <dbReference type="Proteomes" id="UP000752814"/>
    </source>
</evidence>
<dbReference type="HAMAP" id="MF_02055">
    <property type="entry name" value="Recomb_XerA"/>
    <property type="match status" value="1"/>
</dbReference>
<comment type="subcellular location">
    <subcellularLocation>
        <location evidence="4">Cytoplasm</location>
    </subcellularLocation>
</comment>
<sequence>MFDLESLTEHYLDIWQYQRNLSPKTLKAYRIDLRQFTDFMKMTDGELNKINLSDYVTHLHKNYKPRTAKRKVACIKSFCSCLEQDEIIEKNPFSKIRTKFQEPFCLPKTIPLDEIQEIFTAAYSDLKNSKKSSFEHEKCIRDIAVLELLFATGMRVSELCSLKTEDVNLSDHYIIINGKGSKERVVHIGNKSVITALRMYKSAFCGKIPESGCFFINRLNNRLSEQSVRTMIVKYTEKADISRHITPHMFRHSFATLLLEEDVDIRYIQQVLGHSSIVTTQIYTHVTSKKQKHILTEKHPRNRIVICED</sequence>
<feature type="domain" description="Core-binding (CB)" evidence="6">
    <location>
        <begin position="1"/>
        <end position="83"/>
    </location>
</feature>
<dbReference type="AlphaFoldDB" id="A0A8J8PFB6"/>
<dbReference type="Gene3D" id="1.10.443.10">
    <property type="entry name" value="Intergrase catalytic core"/>
    <property type="match status" value="1"/>
</dbReference>
<dbReference type="InterPro" id="IPR033686">
    <property type="entry name" value="XerA"/>
</dbReference>
<dbReference type="GO" id="GO:0005737">
    <property type="term" value="C:cytoplasm"/>
    <property type="evidence" value="ECO:0007669"/>
    <property type="project" value="UniProtKB-SubCell"/>
</dbReference>
<evidence type="ECO:0000256" key="3">
    <source>
        <dbReference type="ARBA" id="ARBA00023172"/>
    </source>
</evidence>
<keyword evidence="2 4" id="KW-0238">DNA-binding</keyword>
<feature type="domain" description="Tyr recombinase" evidence="5">
    <location>
        <begin position="105"/>
        <end position="296"/>
    </location>
</feature>
<dbReference type="PROSITE" id="PS51900">
    <property type="entry name" value="CB"/>
    <property type="match status" value="1"/>
</dbReference>
<evidence type="ECO:0000256" key="1">
    <source>
        <dbReference type="ARBA" id="ARBA00022908"/>
    </source>
</evidence>
<dbReference type="GO" id="GO:0003677">
    <property type="term" value="F:DNA binding"/>
    <property type="evidence" value="ECO:0007669"/>
    <property type="project" value="UniProtKB-UniRule"/>
</dbReference>
<evidence type="ECO:0000256" key="2">
    <source>
        <dbReference type="ARBA" id="ARBA00023125"/>
    </source>
</evidence>
<comment type="function">
    <text evidence="4">Site-specific tyrosine recombinase, which acts by catalyzing the cutting and rejoining of the recombining DNA molecules.</text>
</comment>
<evidence type="ECO:0000259" key="6">
    <source>
        <dbReference type="PROSITE" id="PS51900"/>
    </source>
</evidence>
<dbReference type="Gene3D" id="1.10.150.130">
    <property type="match status" value="1"/>
</dbReference>
<dbReference type="PROSITE" id="PS51898">
    <property type="entry name" value="TYR_RECOMBINASE"/>
    <property type="match status" value="1"/>
</dbReference>
<evidence type="ECO:0000256" key="4">
    <source>
        <dbReference type="HAMAP-Rule" id="MF_02055"/>
    </source>
</evidence>
<feature type="active site" evidence="4">
    <location>
        <position position="274"/>
    </location>
</feature>
<reference evidence="7" key="1">
    <citation type="submission" date="2016-03" db="EMBL/GenBank/DDBJ databases">
        <authorList>
            <person name="Borrel G."/>
            <person name="Mccann A."/>
            <person name="O'Toole P.W."/>
        </authorList>
    </citation>
    <scope>NUCLEOTIDE SEQUENCE</scope>
    <source>
        <strain evidence="7">183</strain>
    </source>
</reference>
<dbReference type="InterPro" id="IPR002104">
    <property type="entry name" value="Integrase_catalytic"/>
</dbReference>
<dbReference type="InterPro" id="IPR050090">
    <property type="entry name" value="Tyrosine_recombinase_XerCD"/>
</dbReference>